<reference evidence="1" key="1">
    <citation type="submission" date="2023-10" db="EMBL/GenBank/DDBJ databases">
        <authorList>
            <person name="Rodriguez Cubillos JULIANA M."/>
            <person name="De Vega J."/>
        </authorList>
    </citation>
    <scope>NUCLEOTIDE SEQUENCE</scope>
</reference>
<dbReference type="Proteomes" id="UP001177021">
    <property type="component" value="Unassembled WGS sequence"/>
</dbReference>
<protein>
    <submittedName>
        <fullName evidence="1">Uncharacterized protein</fullName>
    </submittedName>
</protein>
<comment type="caution">
    <text evidence="1">The sequence shown here is derived from an EMBL/GenBank/DDBJ whole genome shotgun (WGS) entry which is preliminary data.</text>
</comment>
<evidence type="ECO:0000313" key="1">
    <source>
        <dbReference type="EMBL" id="CAJ2660286.1"/>
    </source>
</evidence>
<evidence type="ECO:0000313" key="2">
    <source>
        <dbReference type="Proteomes" id="UP001177021"/>
    </source>
</evidence>
<keyword evidence="2" id="KW-1185">Reference proteome</keyword>
<name>A0ACB0KVE5_TRIPR</name>
<dbReference type="EMBL" id="CASHSV030000311">
    <property type="protein sequence ID" value="CAJ2660286.1"/>
    <property type="molecule type" value="Genomic_DNA"/>
</dbReference>
<gene>
    <name evidence="1" type="ORF">MILVUS5_LOCUS26274</name>
</gene>
<sequence length="77" mass="8762">MDAGSYSSFFILLFIAAIIAAYYHSVEAAMSKGSFEDNFSIMLSHDHFTTSTYGQIWYLSLDNDTDVYRKGCRANKR</sequence>
<organism evidence="1 2">
    <name type="scientific">Trifolium pratense</name>
    <name type="common">Red clover</name>
    <dbReference type="NCBI Taxonomy" id="57577"/>
    <lineage>
        <taxon>Eukaryota</taxon>
        <taxon>Viridiplantae</taxon>
        <taxon>Streptophyta</taxon>
        <taxon>Embryophyta</taxon>
        <taxon>Tracheophyta</taxon>
        <taxon>Spermatophyta</taxon>
        <taxon>Magnoliopsida</taxon>
        <taxon>eudicotyledons</taxon>
        <taxon>Gunneridae</taxon>
        <taxon>Pentapetalae</taxon>
        <taxon>rosids</taxon>
        <taxon>fabids</taxon>
        <taxon>Fabales</taxon>
        <taxon>Fabaceae</taxon>
        <taxon>Papilionoideae</taxon>
        <taxon>50 kb inversion clade</taxon>
        <taxon>NPAAA clade</taxon>
        <taxon>Hologalegina</taxon>
        <taxon>IRL clade</taxon>
        <taxon>Trifolieae</taxon>
        <taxon>Trifolium</taxon>
    </lineage>
</organism>
<accession>A0ACB0KVE5</accession>
<proteinExistence type="predicted"/>